<protein>
    <submittedName>
        <fullName evidence="1">Uncharacterized protein</fullName>
    </submittedName>
</protein>
<sequence>MNEEAAIRFLILIVDGEEGAGNPEVGLERIAIPYYAFKNTGSEVVMATLKGGPPLIADGMRSADMSDEAVRRFRGDRDARDELADTLALDQIVAEDFAAAFCIGLSGGLWTDAEDGVAALLRKFLAFGKPVALVPGKHLLIAPEGAGNGLLILGDNDDSPLCAARALINVTADLRRDGRL</sequence>
<reference evidence="1 2" key="1">
    <citation type="submission" date="2016-10" db="EMBL/GenBank/DDBJ databases">
        <authorList>
            <person name="de Groot N.N."/>
        </authorList>
    </citation>
    <scope>NUCLEOTIDE SEQUENCE [LARGE SCALE GENOMIC DNA]</scope>
    <source>
        <strain evidence="1 2">CGMCC 1.3401</strain>
    </source>
</reference>
<organism evidence="1 2">
    <name type="scientific">Rhizobium mongolense subsp. loessense</name>
    <dbReference type="NCBI Taxonomy" id="158890"/>
    <lineage>
        <taxon>Bacteria</taxon>
        <taxon>Pseudomonadati</taxon>
        <taxon>Pseudomonadota</taxon>
        <taxon>Alphaproteobacteria</taxon>
        <taxon>Hyphomicrobiales</taxon>
        <taxon>Rhizobiaceae</taxon>
        <taxon>Rhizobium/Agrobacterium group</taxon>
        <taxon>Rhizobium</taxon>
    </lineage>
</organism>
<dbReference type="Proteomes" id="UP000199542">
    <property type="component" value="Unassembled WGS sequence"/>
</dbReference>
<dbReference type="Gene3D" id="3.40.50.880">
    <property type="match status" value="1"/>
</dbReference>
<gene>
    <name evidence="1" type="ORF">SAMN02927900_02209</name>
</gene>
<proteinExistence type="predicted"/>
<dbReference type="EMBL" id="FMTM01000002">
    <property type="protein sequence ID" value="SCW50870.1"/>
    <property type="molecule type" value="Genomic_DNA"/>
</dbReference>
<dbReference type="AlphaFoldDB" id="A0A1G4R1V4"/>
<dbReference type="RefSeq" id="WP_092584897.1">
    <property type="nucleotide sequence ID" value="NZ_FMTM01000002.1"/>
</dbReference>
<evidence type="ECO:0000313" key="1">
    <source>
        <dbReference type="EMBL" id="SCW50870.1"/>
    </source>
</evidence>
<evidence type="ECO:0000313" key="2">
    <source>
        <dbReference type="Proteomes" id="UP000199542"/>
    </source>
</evidence>
<dbReference type="InterPro" id="IPR029062">
    <property type="entry name" value="Class_I_gatase-like"/>
</dbReference>
<dbReference type="SUPFAM" id="SSF52317">
    <property type="entry name" value="Class I glutamine amidotransferase-like"/>
    <property type="match status" value="1"/>
</dbReference>
<accession>A0A1G4R1V4</accession>
<name>A0A1G4R1V4_9HYPH</name>